<comment type="similarity">
    <text evidence="1">Belongs to the glycosyltransferase 2 family.</text>
</comment>
<dbReference type="PANTHER" id="PTHR43179">
    <property type="entry name" value="RHAMNOSYLTRANSFERASE WBBL"/>
    <property type="match status" value="1"/>
</dbReference>
<feature type="domain" description="Glycosyltransferase 2-like" evidence="4">
    <location>
        <begin position="18"/>
        <end position="188"/>
    </location>
</feature>
<evidence type="ECO:0000256" key="2">
    <source>
        <dbReference type="ARBA" id="ARBA00022676"/>
    </source>
</evidence>
<dbReference type="AlphaFoldDB" id="A0A9X2P9F1"/>
<dbReference type="EMBL" id="JANSUY010000013">
    <property type="protein sequence ID" value="MCR9016245.1"/>
    <property type="molecule type" value="Genomic_DNA"/>
</dbReference>
<dbReference type="GO" id="GO:0016757">
    <property type="term" value="F:glycosyltransferase activity"/>
    <property type="evidence" value="ECO:0007669"/>
    <property type="project" value="UniProtKB-KW"/>
</dbReference>
<evidence type="ECO:0000259" key="4">
    <source>
        <dbReference type="Pfam" id="PF00535"/>
    </source>
</evidence>
<dbReference type="Pfam" id="PF00535">
    <property type="entry name" value="Glycos_transf_2"/>
    <property type="match status" value="1"/>
</dbReference>
<dbReference type="RefSeq" id="WP_258424098.1">
    <property type="nucleotide sequence ID" value="NZ_JANSUY010000013.1"/>
</dbReference>
<dbReference type="Gene3D" id="3.90.550.10">
    <property type="entry name" value="Spore Coat Polysaccharide Biosynthesis Protein SpsA, Chain A"/>
    <property type="match status" value="1"/>
</dbReference>
<protein>
    <submittedName>
        <fullName evidence="5">Glycosyltransferase family 2 protein</fullName>
    </submittedName>
</protein>
<organism evidence="5 6">
    <name type="scientific">Aquiflexum gelatinilyticum</name>
    <dbReference type="NCBI Taxonomy" id="2961943"/>
    <lineage>
        <taxon>Bacteria</taxon>
        <taxon>Pseudomonadati</taxon>
        <taxon>Bacteroidota</taxon>
        <taxon>Cytophagia</taxon>
        <taxon>Cytophagales</taxon>
        <taxon>Cyclobacteriaceae</taxon>
        <taxon>Aquiflexum</taxon>
    </lineage>
</organism>
<keyword evidence="2" id="KW-0328">Glycosyltransferase</keyword>
<dbReference type="InterPro" id="IPR001173">
    <property type="entry name" value="Glyco_trans_2-like"/>
</dbReference>
<comment type="caution">
    <text evidence="5">The sequence shown here is derived from an EMBL/GenBank/DDBJ whole genome shotgun (WGS) entry which is preliminary data.</text>
</comment>
<keyword evidence="6" id="KW-1185">Reference proteome</keyword>
<evidence type="ECO:0000256" key="3">
    <source>
        <dbReference type="ARBA" id="ARBA00022679"/>
    </source>
</evidence>
<dbReference type="InterPro" id="IPR029044">
    <property type="entry name" value="Nucleotide-diphossugar_trans"/>
</dbReference>
<evidence type="ECO:0000313" key="6">
    <source>
        <dbReference type="Proteomes" id="UP001142175"/>
    </source>
</evidence>
<dbReference type="SUPFAM" id="SSF53448">
    <property type="entry name" value="Nucleotide-diphospho-sugar transferases"/>
    <property type="match status" value="1"/>
</dbReference>
<dbReference type="PANTHER" id="PTHR43179:SF12">
    <property type="entry name" value="GALACTOFURANOSYLTRANSFERASE GLFT2"/>
    <property type="match status" value="1"/>
</dbReference>
<dbReference type="CDD" id="cd04186">
    <property type="entry name" value="GT_2_like_c"/>
    <property type="match status" value="1"/>
</dbReference>
<reference evidence="5" key="1">
    <citation type="submission" date="2022-08" db="EMBL/GenBank/DDBJ databases">
        <authorList>
            <person name="Zhang D."/>
        </authorList>
    </citation>
    <scope>NUCLEOTIDE SEQUENCE</scope>
    <source>
        <strain evidence="5">XJ19-11</strain>
    </source>
</reference>
<sequence length="311" mass="35509">MDSLHFSTNPYSQAKIAVIIINWNGYALTKACLESLREVTYNQFVSILVDNGSEDGSGKKLKEEFPEIQLLQSHQNLGFTGGNNLGIQWALDHSFEYVLLLNNDTVVEPDFFQPLVSFLDQNLDYGAAQPKIMFEKERDKIWNAGGGYFKWLGMSWSVGIGKEDQGQFDKEMDTPWITGCAMMVRSAVINKSGMLDERFFAYYEDVEWSLRIQKNGYKLRYIPKSKIYHVAGGSSKNVKTKEGVVPPIIHFYRTRNHLFLIRKHANPLSFVLSLLYQTAKNAAFIIYLAFNGRFQKVKAILKGHFEGLFAK</sequence>
<proteinExistence type="inferred from homology"/>
<name>A0A9X2P9F1_9BACT</name>
<dbReference type="Proteomes" id="UP001142175">
    <property type="component" value="Unassembled WGS sequence"/>
</dbReference>
<accession>A0A9X2P9F1</accession>
<evidence type="ECO:0000313" key="5">
    <source>
        <dbReference type="EMBL" id="MCR9016245.1"/>
    </source>
</evidence>
<gene>
    <name evidence="5" type="ORF">NU887_14465</name>
</gene>
<keyword evidence="3" id="KW-0808">Transferase</keyword>
<evidence type="ECO:0000256" key="1">
    <source>
        <dbReference type="ARBA" id="ARBA00006739"/>
    </source>
</evidence>